<comment type="caution">
    <text evidence="1">The sequence shown here is derived from an EMBL/GenBank/DDBJ whole genome shotgun (WGS) entry which is preliminary data.</text>
</comment>
<dbReference type="AlphaFoldDB" id="A0A0F6IC54"/>
<name>A0A0F6IC54_LEPIR</name>
<reference evidence="1 2" key="1">
    <citation type="submission" date="2013-01" db="EMBL/GenBank/DDBJ databases">
        <authorList>
            <person name="Harkins D.M."/>
            <person name="Durkin A.S."/>
            <person name="Brinkac L.M."/>
            <person name="Haft D.H."/>
            <person name="Selengut J.D."/>
            <person name="Sanka R."/>
            <person name="DePew J."/>
            <person name="Purushe J."/>
            <person name="Peacock S.J."/>
            <person name="Thaipadungpanit J."/>
            <person name="Wuthiekanun V.W."/>
            <person name="Day N.P."/>
            <person name="Vinetz J.M."/>
            <person name="Sutton G.G."/>
            <person name="Nierman W.C."/>
            <person name="Fouts D.E."/>
        </authorList>
    </citation>
    <scope>NUCLEOTIDE SEQUENCE [LARGE SCALE GENOMIC DNA]</scope>
    <source>
        <strain evidence="1 2">FPW1039</strain>
    </source>
</reference>
<dbReference type="Proteomes" id="UP000012164">
    <property type="component" value="Unassembled WGS sequence"/>
</dbReference>
<protein>
    <submittedName>
        <fullName evidence="1">Uncharacterized protein</fullName>
    </submittedName>
</protein>
<sequence length="51" mass="6152">MVFKLIIKIEYTNRVVKKLILHLVSSKNRPMWELLRKFNEIRTARKLPNAT</sequence>
<dbReference type="EMBL" id="AKWR02000163">
    <property type="protein sequence ID" value="EMJ35629.1"/>
    <property type="molecule type" value="Genomic_DNA"/>
</dbReference>
<accession>A0A0F6IC54</accession>
<gene>
    <name evidence="1" type="ORF">LEP1GSC079_3897</name>
</gene>
<evidence type="ECO:0000313" key="1">
    <source>
        <dbReference type="EMBL" id="EMJ35629.1"/>
    </source>
</evidence>
<proteinExistence type="predicted"/>
<organism evidence="1 2">
    <name type="scientific">Leptospira interrogans str. FPW1039</name>
    <dbReference type="NCBI Taxonomy" id="1193040"/>
    <lineage>
        <taxon>Bacteria</taxon>
        <taxon>Pseudomonadati</taxon>
        <taxon>Spirochaetota</taxon>
        <taxon>Spirochaetia</taxon>
        <taxon>Leptospirales</taxon>
        <taxon>Leptospiraceae</taxon>
        <taxon>Leptospira</taxon>
    </lineage>
</organism>
<evidence type="ECO:0000313" key="2">
    <source>
        <dbReference type="Proteomes" id="UP000012164"/>
    </source>
</evidence>